<dbReference type="EMBL" id="RBID01000005">
    <property type="protein sequence ID" value="RKQ61971.1"/>
    <property type="molecule type" value="Genomic_DNA"/>
</dbReference>
<evidence type="ECO:0000313" key="2">
    <source>
        <dbReference type="Proteomes" id="UP000279384"/>
    </source>
</evidence>
<sequence length="508" mass="57430">MIDNIKTILGSLVGKHKPSDSTVSATLLVKNLPGDEYYTTLIEVIKAVSKINKDATVTLKDRISTLLYVDSQSVGMHSKLCSEFLRGSPRSKSFLPSILSYWTELSNGYQLCLRQMHSAKNFVVDSNIELATARALHHQLSLVKWSALRYISAEGNTWQQAYHLYQFAEQEQFHTKRIALYDRLNSSISPEELLIQAAMLHLAQTDNLLPQEIEAIHLLLERLVEGVQLELQATQSEFQYVINLDMPAAPQLLRRGVLGKGCRYWSGDHVVNRLADLILDFDQGIPEAFARALPEMSLELWRDMLQKLSTRWSQDGGKSMRRHERLSSTGQARVEVGFERIAHHLKVNRTLPLGDDNLVPEWRVNDTSEVGMGLIYIGRAVESLIIGRSIWVSQKDRPNQLGIIRRVQRLPEGGTRIGVELLGSLPLPVILSENEREAISNHNGLYITQTNAQKGKRVFIVPKSFAKPGKLLNFLANGKSYQIRISSVISQFEDCHQVEFETLERLSD</sequence>
<gene>
    <name evidence="1" type="ORF">C8E02_0393</name>
</gene>
<evidence type="ECO:0000313" key="1">
    <source>
        <dbReference type="EMBL" id="RKQ61971.1"/>
    </source>
</evidence>
<comment type="caution">
    <text evidence="1">The sequence shown here is derived from an EMBL/GenBank/DDBJ whole genome shotgun (WGS) entry which is preliminary data.</text>
</comment>
<accession>A0A495BNL7</accession>
<name>A0A495BNL7_VOGIN</name>
<organism evidence="1 2">
    <name type="scientific">Vogesella indigofera</name>
    <name type="common">Pseudomonas indigofera</name>
    <dbReference type="NCBI Taxonomy" id="45465"/>
    <lineage>
        <taxon>Bacteria</taxon>
        <taxon>Pseudomonadati</taxon>
        <taxon>Pseudomonadota</taxon>
        <taxon>Betaproteobacteria</taxon>
        <taxon>Neisseriales</taxon>
        <taxon>Chromobacteriaceae</taxon>
        <taxon>Vogesella</taxon>
    </lineage>
</organism>
<dbReference type="Proteomes" id="UP000279384">
    <property type="component" value="Unassembled WGS sequence"/>
</dbReference>
<dbReference type="AlphaFoldDB" id="A0A495BNL7"/>
<proteinExistence type="predicted"/>
<dbReference type="RefSeq" id="WP_047968403.1">
    <property type="nucleotide sequence ID" value="NZ_JAQQKZ010000004.1"/>
</dbReference>
<evidence type="ECO:0008006" key="3">
    <source>
        <dbReference type="Google" id="ProtNLM"/>
    </source>
</evidence>
<protein>
    <recommendedName>
        <fullName evidence="3">PilZ domain-containing protein</fullName>
    </recommendedName>
</protein>
<reference evidence="1 2" key="1">
    <citation type="submission" date="2018-10" db="EMBL/GenBank/DDBJ databases">
        <title>Genomic Encyclopedia of Type Strains, Phase IV (KMG-IV): sequencing the most valuable type-strain genomes for metagenomic binning, comparative biology and taxonomic classification.</title>
        <authorList>
            <person name="Goeker M."/>
        </authorList>
    </citation>
    <scope>NUCLEOTIDE SEQUENCE [LARGE SCALE GENOMIC DNA]</scope>
    <source>
        <strain evidence="1 2">DSM 3303</strain>
    </source>
</reference>